<organism evidence="2 3">
    <name type="scientific">Thiorhodococcus mannitoliphagus</name>
    <dbReference type="NCBI Taxonomy" id="329406"/>
    <lineage>
        <taxon>Bacteria</taxon>
        <taxon>Pseudomonadati</taxon>
        <taxon>Pseudomonadota</taxon>
        <taxon>Gammaproteobacteria</taxon>
        <taxon>Chromatiales</taxon>
        <taxon>Chromatiaceae</taxon>
        <taxon>Thiorhodococcus</taxon>
    </lineage>
</organism>
<feature type="signal peptide" evidence="1">
    <location>
        <begin position="1"/>
        <end position="17"/>
    </location>
</feature>
<evidence type="ECO:0000313" key="2">
    <source>
        <dbReference type="EMBL" id="NEX19285.1"/>
    </source>
</evidence>
<keyword evidence="3" id="KW-1185">Reference proteome</keyword>
<dbReference type="Proteomes" id="UP000471640">
    <property type="component" value="Unassembled WGS sequence"/>
</dbReference>
<reference evidence="2 3" key="2">
    <citation type="submission" date="2020-02" db="EMBL/GenBank/DDBJ databases">
        <title>Genome sequences of Thiorhodococcus mannitoliphagus and Thiorhodococcus minor, purple sulfur photosynthetic bacteria in the gammaproteobacterial family, Chromatiaceae.</title>
        <authorList>
            <person name="Aviles F.A."/>
            <person name="Meyer T.E."/>
            <person name="Kyndt J.A."/>
        </authorList>
    </citation>
    <scope>NUCLEOTIDE SEQUENCE [LARGE SCALE GENOMIC DNA]</scope>
    <source>
        <strain evidence="2 3">DSM 18266</strain>
    </source>
</reference>
<reference evidence="3" key="1">
    <citation type="journal article" date="2020" name="Microbiol. Resour. Announc.">
        <title>Draft Genome Sequences of Thiorhodococcus mannitoliphagus and Thiorhodococcus minor, Purple Sulfur Photosynthetic Bacteria in the Gammaproteobacterial Family Chromatiaceae.</title>
        <authorList>
            <person name="Aviles F.A."/>
            <person name="Meyer T.E."/>
            <person name="Kyndt J.A."/>
        </authorList>
    </citation>
    <scope>NUCLEOTIDE SEQUENCE [LARGE SCALE GENOMIC DNA]</scope>
    <source>
        <strain evidence="3">DSM 18266</strain>
    </source>
</reference>
<name>A0A6P1DUA8_9GAMM</name>
<gene>
    <name evidence="2" type="ORF">G3480_02975</name>
</gene>
<proteinExistence type="predicted"/>
<comment type="caution">
    <text evidence="2">The sequence shown here is derived from an EMBL/GenBank/DDBJ whole genome shotgun (WGS) entry which is preliminary data.</text>
</comment>
<dbReference type="AlphaFoldDB" id="A0A6P1DUA8"/>
<accession>A0A6P1DUA8</accession>
<keyword evidence="1" id="KW-0732">Signal</keyword>
<evidence type="ECO:0000313" key="3">
    <source>
        <dbReference type="Proteomes" id="UP000471640"/>
    </source>
</evidence>
<dbReference type="EMBL" id="JAAIJR010000007">
    <property type="protein sequence ID" value="NEX19285.1"/>
    <property type="molecule type" value="Genomic_DNA"/>
</dbReference>
<sequence>MRVAWMGLALAATPALAQLALQAFEIVLARAGVSCDAIDRTQPIGTASSGDTLVAVACKNGERQVVRIHKNNSVSYMTTCSELKTRTGIACFENQ</sequence>
<evidence type="ECO:0008006" key="4">
    <source>
        <dbReference type="Google" id="ProtNLM"/>
    </source>
</evidence>
<protein>
    <recommendedName>
        <fullName evidence="4">DUF3718 domain-containing protein</fullName>
    </recommendedName>
</protein>
<evidence type="ECO:0000256" key="1">
    <source>
        <dbReference type="SAM" id="SignalP"/>
    </source>
</evidence>
<feature type="chain" id="PRO_5026650304" description="DUF3718 domain-containing protein" evidence="1">
    <location>
        <begin position="18"/>
        <end position="95"/>
    </location>
</feature>